<accession>W4K4T4</accession>
<dbReference type="Proteomes" id="UP000030671">
    <property type="component" value="Unassembled WGS sequence"/>
</dbReference>
<reference evidence="2 3" key="1">
    <citation type="journal article" date="2012" name="New Phytol.">
        <title>Insight into trade-off between wood decay and parasitism from the genome of a fungal forest pathogen.</title>
        <authorList>
            <person name="Olson A."/>
            <person name="Aerts A."/>
            <person name="Asiegbu F."/>
            <person name="Belbahri L."/>
            <person name="Bouzid O."/>
            <person name="Broberg A."/>
            <person name="Canback B."/>
            <person name="Coutinho P.M."/>
            <person name="Cullen D."/>
            <person name="Dalman K."/>
            <person name="Deflorio G."/>
            <person name="van Diepen L.T."/>
            <person name="Dunand C."/>
            <person name="Duplessis S."/>
            <person name="Durling M."/>
            <person name="Gonthier P."/>
            <person name="Grimwood J."/>
            <person name="Fossdal C.G."/>
            <person name="Hansson D."/>
            <person name="Henrissat B."/>
            <person name="Hietala A."/>
            <person name="Himmelstrand K."/>
            <person name="Hoffmeister D."/>
            <person name="Hogberg N."/>
            <person name="James T.Y."/>
            <person name="Karlsson M."/>
            <person name="Kohler A."/>
            <person name="Kues U."/>
            <person name="Lee Y.H."/>
            <person name="Lin Y.C."/>
            <person name="Lind M."/>
            <person name="Lindquist E."/>
            <person name="Lombard V."/>
            <person name="Lucas S."/>
            <person name="Lunden K."/>
            <person name="Morin E."/>
            <person name="Murat C."/>
            <person name="Park J."/>
            <person name="Raffaello T."/>
            <person name="Rouze P."/>
            <person name="Salamov A."/>
            <person name="Schmutz J."/>
            <person name="Solheim H."/>
            <person name="Stahlberg J."/>
            <person name="Velez H."/>
            <person name="de Vries R.P."/>
            <person name="Wiebenga A."/>
            <person name="Woodward S."/>
            <person name="Yakovlev I."/>
            <person name="Garbelotto M."/>
            <person name="Martin F."/>
            <person name="Grigoriev I.V."/>
            <person name="Stenlid J."/>
        </authorList>
    </citation>
    <scope>NUCLEOTIDE SEQUENCE [LARGE SCALE GENOMIC DNA]</scope>
    <source>
        <strain evidence="2 3">TC 32-1</strain>
    </source>
</reference>
<dbReference type="HOGENOM" id="CLU_035919_0_0_1"/>
<feature type="compositionally biased region" description="Polar residues" evidence="1">
    <location>
        <begin position="88"/>
        <end position="104"/>
    </location>
</feature>
<dbReference type="GeneID" id="20676341"/>
<feature type="compositionally biased region" description="Pro residues" evidence="1">
    <location>
        <begin position="307"/>
        <end position="344"/>
    </location>
</feature>
<protein>
    <submittedName>
        <fullName evidence="2">Uncharacterized protein</fullName>
    </submittedName>
</protein>
<evidence type="ECO:0000313" key="2">
    <source>
        <dbReference type="EMBL" id="ETW80071.1"/>
    </source>
</evidence>
<evidence type="ECO:0000313" key="3">
    <source>
        <dbReference type="Proteomes" id="UP000030671"/>
    </source>
</evidence>
<dbReference type="InParanoid" id="W4K4T4"/>
<evidence type="ECO:0000256" key="1">
    <source>
        <dbReference type="SAM" id="MobiDB-lite"/>
    </source>
</evidence>
<dbReference type="RefSeq" id="XP_009548595.1">
    <property type="nucleotide sequence ID" value="XM_009550300.1"/>
</dbReference>
<feature type="region of interest" description="Disordered" evidence="1">
    <location>
        <begin position="406"/>
        <end position="459"/>
    </location>
</feature>
<feature type="region of interest" description="Disordered" evidence="1">
    <location>
        <begin position="69"/>
        <end position="141"/>
    </location>
</feature>
<sequence length="557" mass="61276">MMSGDNYLDATLDWNLNAIAYGSDTDSWKMASDMTQYTAAMPSPDDPRGFGRLLDKVTQRDAEELLRYASQEPQARELYLPPSPCNPSPSDTCHLSNNRRSSYSHMPPAPLDPHRSTPGPPSGHTSRPSYLATPPPMWTPPPDLLPMHPEIVNTRHAEPCLQPSFEPLSQPWAYLHVPPVVDTESHWTPFVSTGIQPSTPSFVVPAFSNTPSSGPSSPPTWCAPGLYSHPSLAIPMQMPTPDVSAAGPSRVRRLHQRPHPYHRDDVNYASPASFPGFIVAGAHSQVLEPPVAGPSRPHQPRNRHLSPPAPSLPPQSPYPPNPHLPYPSPPFSTPSPLVPPPSPAPALALNKAQKRKRQSGESEDQDEVQRPRRKKRGPSVPEQSSATFQVGCAPHRVQPPQQLKFANDEPEDDLQPHAAPKRVNRGVAGPLKASTSSKPKPKPKPKPKREQSKGKAQAAKQHLCPIAGCPFHFTSRCDMKRHVGTASVHQDFRDSDEWPAFKKGYGLRRCHLNHCCGICDIERNLPMRWDALIRHRKTESHLDKANKAAAGGQGAQR</sequence>
<dbReference type="AlphaFoldDB" id="W4K4T4"/>
<gene>
    <name evidence="2" type="ORF">HETIRDRAFT_453062</name>
</gene>
<dbReference type="KEGG" id="hir:HETIRDRAFT_453062"/>
<keyword evidence="3" id="KW-1185">Reference proteome</keyword>
<name>W4K4T4_HETIT</name>
<organism evidence="2 3">
    <name type="scientific">Heterobasidion irregulare (strain TC 32-1)</name>
    <dbReference type="NCBI Taxonomy" id="747525"/>
    <lineage>
        <taxon>Eukaryota</taxon>
        <taxon>Fungi</taxon>
        <taxon>Dikarya</taxon>
        <taxon>Basidiomycota</taxon>
        <taxon>Agaricomycotina</taxon>
        <taxon>Agaricomycetes</taxon>
        <taxon>Russulales</taxon>
        <taxon>Bondarzewiaceae</taxon>
        <taxon>Heterobasidion</taxon>
        <taxon>Heterobasidion annosum species complex</taxon>
    </lineage>
</organism>
<feature type="region of interest" description="Disordered" evidence="1">
    <location>
        <begin position="287"/>
        <end position="394"/>
    </location>
</feature>
<proteinExistence type="predicted"/>
<dbReference type="EMBL" id="KI925460">
    <property type="protein sequence ID" value="ETW80071.1"/>
    <property type="molecule type" value="Genomic_DNA"/>
</dbReference>